<proteinExistence type="predicted"/>
<dbReference type="PROSITE" id="PS51257">
    <property type="entry name" value="PROKAR_LIPOPROTEIN"/>
    <property type="match status" value="1"/>
</dbReference>
<feature type="region of interest" description="Disordered" evidence="1">
    <location>
        <begin position="22"/>
        <end position="63"/>
    </location>
</feature>
<protein>
    <submittedName>
        <fullName evidence="3">Uncharacterized protein</fullName>
    </submittedName>
</protein>
<feature type="chain" id="PRO_5038985400" evidence="2">
    <location>
        <begin position="19"/>
        <end position="179"/>
    </location>
</feature>
<gene>
    <name evidence="3" type="ORF">HP552_01515</name>
</gene>
<feature type="signal peptide" evidence="2">
    <location>
        <begin position="1"/>
        <end position="18"/>
    </location>
</feature>
<evidence type="ECO:0000256" key="1">
    <source>
        <dbReference type="SAM" id="MobiDB-lite"/>
    </source>
</evidence>
<dbReference type="EMBL" id="JABMCB010000119">
    <property type="protein sequence ID" value="NUU73959.1"/>
    <property type="molecule type" value="Genomic_DNA"/>
</dbReference>
<reference evidence="3 4" key="1">
    <citation type="submission" date="2020-05" db="EMBL/GenBank/DDBJ databases">
        <title>Genome Sequencing of Type Strains.</title>
        <authorList>
            <person name="Lemaire J.F."/>
            <person name="Inderbitzin P."/>
            <person name="Gregorio O.A."/>
            <person name="Collins S.B."/>
            <person name="Wespe N."/>
            <person name="Knight-Connoni V."/>
        </authorList>
    </citation>
    <scope>NUCLEOTIDE SEQUENCE [LARGE SCALE GENOMIC DNA]</scope>
    <source>
        <strain evidence="3 4">LMG 21957</strain>
    </source>
</reference>
<evidence type="ECO:0000313" key="3">
    <source>
        <dbReference type="EMBL" id="NUU73959.1"/>
    </source>
</evidence>
<organism evidence="3 4">
    <name type="scientific">Paenibacillus xylanilyticus</name>
    <dbReference type="NCBI Taxonomy" id="248903"/>
    <lineage>
        <taxon>Bacteria</taxon>
        <taxon>Bacillati</taxon>
        <taxon>Bacillota</taxon>
        <taxon>Bacilli</taxon>
        <taxon>Bacillales</taxon>
        <taxon>Paenibacillaceae</taxon>
        <taxon>Paenibacillus</taxon>
    </lineage>
</organism>
<evidence type="ECO:0000256" key="2">
    <source>
        <dbReference type="SAM" id="SignalP"/>
    </source>
</evidence>
<comment type="caution">
    <text evidence="3">The sequence shown here is derived from an EMBL/GenBank/DDBJ whole genome shotgun (WGS) entry which is preliminary data.</text>
</comment>
<evidence type="ECO:0000313" key="4">
    <source>
        <dbReference type="Proteomes" id="UP000526125"/>
    </source>
</evidence>
<dbReference type="AlphaFoldDB" id="A0A7Y6ETS0"/>
<keyword evidence="4" id="KW-1185">Reference proteome</keyword>
<dbReference type="RefSeq" id="WP_175393945.1">
    <property type="nucleotide sequence ID" value="NZ_JABMCB010000119.1"/>
</dbReference>
<keyword evidence="2" id="KW-0732">Signal</keyword>
<dbReference type="Proteomes" id="UP000526125">
    <property type="component" value="Unassembled WGS sequence"/>
</dbReference>
<sequence>MLKSIALTALLTSFILLTACGDTNSPTEEPPNTTNTTQNSVPDTAKNPDAKTESSTKFNSGNDIDFKEAESSLTEDEFPLLDVLKLNLEGLIEHDHDQYRSGFVTEKLAEAMEGYYSEEFQYHFSAIESIEKSESIQNQVHVTVLGERFDKNTNTIEEVKMMYAIRMNNEGMWSIYTID</sequence>
<accession>A0A7Y6ETS0</accession>
<name>A0A7Y6ETS0_9BACL</name>
<feature type="compositionally biased region" description="Low complexity" evidence="1">
    <location>
        <begin position="23"/>
        <end position="42"/>
    </location>
</feature>